<evidence type="ECO:0000313" key="2">
    <source>
        <dbReference type="Proteomes" id="UP000515163"/>
    </source>
</evidence>
<dbReference type="Gene3D" id="2.60.210.10">
    <property type="entry name" value="Apoptosis, Tumor Necrosis Factor Receptor Associated Protein 2, Chain A"/>
    <property type="match status" value="1"/>
</dbReference>
<dbReference type="InterPro" id="IPR008974">
    <property type="entry name" value="TRAF-like"/>
</dbReference>
<dbReference type="SUPFAM" id="SSF49599">
    <property type="entry name" value="TRAF domain-like"/>
    <property type="match status" value="1"/>
</dbReference>
<evidence type="ECO:0000259" key="1">
    <source>
        <dbReference type="PROSITE" id="PS50144"/>
    </source>
</evidence>
<reference evidence="3" key="1">
    <citation type="submission" date="2025-08" db="UniProtKB">
        <authorList>
            <consortium name="RefSeq"/>
        </authorList>
    </citation>
    <scope>IDENTIFICATION</scope>
    <source>
        <tissue evidence="3">Tentacle</tissue>
    </source>
</reference>
<name>A0A6P8J5J6_ACTTE</name>
<proteinExistence type="predicted"/>
<protein>
    <submittedName>
        <fullName evidence="3">Uncharacterized protein LOC116307186</fullName>
    </submittedName>
</protein>
<dbReference type="RefSeq" id="XP_031573193.1">
    <property type="nucleotide sequence ID" value="XM_031717333.1"/>
</dbReference>
<keyword evidence="2" id="KW-1185">Reference proteome</keyword>
<dbReference type="Pfam" id="PF22486">
    <property type="entry name" value="MATH_2"/>
    <property type="match status" value="1"/>
</dbReference>
<organism evidence="2 3">
    <name type="scientific">Actinia tenebrosa</name>
    <name type="common">Australian red waratah sea anemone</name>
    <dbReference type="NCBI Taxonomy" id="6105"/>
    <lineage>
        <taxon>Eukaryota</taxon>
        <taxon>Metazoa</taxon>
        <taxon>Cnidaria</taxon>
        <taxon>Anthozoa</taxon>
        <taxon>Hexacorallia</taxon>
        <taxon>Actiniaria</taxon>
        <taxon>Actiniidae</taxon>
        <taxon>Actinia</taxon>
    </lineage>
</organism>
<gene>
    <name evidence="3" type="primary">LOC116307186</name>
</gene>
<dbReference type="InterPro" id="IPR002083">
    <property type="entry name" value="MATH/TRAF_dom"/>
</dbReference>
<dbReference type="PROSITE" id="PS50144">
    <property type="entry name" value="MATH"/>
    <property type="match status" value="1"/>
</dbReference>
<dbReference type="GeneID" id="116307186"/>
<feature type="domain" description="MATH" evidence="1">
    <location>
        <begin position="9"/>
        <end position="152"/>
    </location>
</feature>
<dbReference type="CDD" id="cd00121">
    <property type="entry name" value="MATH"/>
    <property type="match status" value="1"/>
</dbReference>
<accession>A0A6P8J5J6</accession>
<dbReference type="AlphaFoldDB" id="A0A6P8J5J6"/>
<dbReference type="Proteomes" id="UP000515163">
    <property type="component" value="Unplaced"/>
</dbReference>
<evidence type="ECO:0000313" key="3">
    <source>
        <dbReference type="RefSeq" id="XP_031573193.1"/>
    </source>
</evidence>
<dbReference type="InParanoid" id="A0A6P8J5J6"/>
<sequence length="179" mass="20340">MVFSIQKLNSSYKWTIKDFPTLCMKHTNGSAFTSPIFWLLGHRLNFLVYPNGIDEEAEGWLSLYLEFSEEYPKSRKVINKIPNVDNAATVICRLSVKSIEPEADDVSQQALHVLKEPAGSLGWSKMIKTTEALYSKAYCNSTNGSLTIQCTIQPVNHNRFHVTLMKYFLQPTVTVPMVF</sequence>
<dbReference type="KEGG" id="aten:116307186"/>